<feature type="compositionally biased region" description="Polar residues" evidence="1">
    <location>
        <begin position="114"/>
        <end position="124"/>
    </location>
</feature>
<evidence type="ECO:0000313" key="4">
    <source>
        <dbReference type="Proteomes" id="UP000275078"/>
    </source>
</evidence>
<dbReference type="InterPro" id="IPR004827">
    <property type="entry name" value="bZIP"/>
</dbReference>
<feature type="region of interest" description="Disordered" evidence="1">
    <location>
        <begin position="96"/>
        <end position="124"/>
    </location>
</feature>
<dbReference type="PROSITE" id="PS00036">
    <property type="entry name" value="BZIP_BASIC"/>
    <property type="match status" value="1"/>
</dbReference>
<keyword evidence="4" id="KW-1185">Reference proteome</keyword>
<dbReference type="EMBL" id="ML119686">
    <property type="protein sequence ID" value="RPA80645.1"/>
    <property type="molecule type" value="Genomic_DNA"/>
</dbReference>
<dbReference type="GO" id="GO:0003700">
    <property type="term" value="F:DNA-binding transcription factor activity"/>
    <property type="evidence" value="ECO:0007669"/>
    <property type="project" value="InterPro"/>
</dbReference>
<feature type="domain" description="BZIP" evidence="2">
    <location>
        <begin position="108"/>
        <end position="123"/>
    </location>
</feature>
<dbReference type="Proteomes" id="UP000275078">
    <property type="component" value="Unassembled WGS sequence"/>
</dbReference>
<evidence type="ECO:0000256" key="1">
    <source>
        <dbReference type="SAM" id="MobiDB-lite"/>
    </source>
</evidence>
<accession>A0A3N4I3E1</accession>
<dbReference type="OrthoDB" id="644067at2759"/>
<proteinExistence type="predicted"/>
<dbReference type="AlphaFoldDB" id="A0A3N4I3E1"/>
<evidence type="ECO:0000259" key="2">
    <source>
        <dbReference type="PROSITE" id="PS00036"/>
    </source>
</evidence>
<name>A0A3N4I3E1_ASCIM</name>
<protein>
    <recommendedName>
        <fullName evidence="2">BZIP domain-containing protein</fullName>
    </recommendedName>
</protein>
<gene>
    <name evidence="3" type="ORF">BJ508DRAFT_377009</name>
</gene>
<sequence length="265" mass="30125">MAFQNFLSDAIDPSLEGFGVQAARFSNREEPVDIQHNTYNPHAEVNEDLGEEIAPFSNTGMNKRRRKSEALEVDTSRLTLDNIDRFIKKTEARCGPDHEHVKQLKDHKRKLRNRQSATQSRLRQRQTSTVLWNEIKKQNAIISQHMAQLALLTFRERKSRARLRGLSDWASGTHTTHGKLALSELETNTSRATYSRDASNMNSEQPFASPDISYDESMTQFTPVIDTAFEQLLGESDAVHGEVGARHSRPDDHGRIQDQRCALSL</sequence>
<reference evidence="3 4" key="1">
    <citation type="journal article" date="2018" name="Nat. Ecol. Evol.">
        <title>Pezizomycetes genomes reveal the molecular basis of ectomycorrhizal truffle lifestyle.</title>
        <authorList>
            <person name="Murat C."/>
            <person name="Payen T."/>
            <person name="Noel B."/>
            <person name="Kuo A."/>
            <person name="Morin E."/>
            <person name="Chen J."/>
            <person name="Kohler A."/>
            <person name="Krizsan K."/>
            <person name="Balestrini R."/>
            <person name="Da Silva C."/>
            <person name="Montanini B."/>
            <person name="Hainaut M."/>
            <person name="Levati E."/>
            <person name="Barry K.W."/>
            <person name="Belfiori B."/>
            <person name="Cichocki N."/>
            <person name="Clum A."/>
            <person name="Dockter R.B."/>
            <person name="Fauchery L."/>
            <person name="Guy J."/>
            <person name="Iotti M."/>
            <person name="Le Tacon F."/>
            <person name="Lindquist E.A."/>
            <person name="Lipzen A."/>
            <person name="Malagnac F."/>
            <person name="Mello A."/>
            <person name="Molinier V."/>
            <person name="Miyauchi S."/>
            <person name="Poulain J."/>
            <person name="Riccioni C."/>
            <person name="Rubini A."/>
            <person name="Sitrit Y."/>
            <person name="Splivallo R."/>
            <person name="Traeger S."/>
            <person name="Wang M."/>
            <person name="Zifcakova L."/>
            <person name="Wipf D."/>
            <person name="Zambonelli A."/>
            <person name="Paolocci F."/>
            <person name="Nowrousian M."/>
            <person name="Ottonello S."/>
            <person name="Baldrian P."/>
            <person name="Spatafora J.W."/>
            <person name="Henrissat B."/>
            <person name="Nagy L.G."/>
            <person name="Aury J.M."/>
            <person name="Wincker P."/>
            <person name="Grigoriev I.V."/>
            <person name="Bonfante P."/>
            <person name="Martin F.M."/>
        </authorList>
    </citation>
    <scope>NUCLEOTIDE SEQUENCE [LARGE SCALE GENOMIC DNA]</scope>
    <source>
        <strain evidence="3 4">RN42</strain>
    </source>
</reference>
<organism evidence="3 4">
    <name type="scientific">Ascobolus immersus RN42</name>
    <dbReference type="NCBI Taxonomy" id="1160509"/>
    <lineage>
        <taxon>Eukaryota</taxon>
        <taxon>Fungi</taxon>
        <taxon>Dikarya</taxon>
        <taxon>Ascomycota</taxon>
        <taxon>Pezizomycotina</taxon>
        <taxon>Pezizomycetes</taxon>
        <taxon>Pezizales</taxon>
        <taxon>Ascobolaceae</taxon>
        <taxon>Ascobolus</taxon>
    </lineage>
</organism>
<evidence type="ECO:0000313" key="3">
    <source>
        <dbReference type="EMBL" id="RPA80645.1"/>
    </source>
</evidence>